<dbReference type="CDD" id="cd02857">
    <property type="entry name" value="E_set_CDase_PDE_N"/>
    <property type="match status" value="1"/>
</dbReference>
<reference evidence="6" key="1">
    <citation type="journal article" date="2013" name="Genome Announc.">
        <title>Draft Genome Sequence of Agarivorans albus Strain MKT 106T, an Agarolytic Marine Bacterium.</title>
        <authorList>
            <person name="Yasuike M."/>
            <person name="Nakamura Y."/>
            <person name="Kai W."/>
            <person name="Fujiwara A."/>
            <person name="Fukui Y."/>
            <person name="Satomi M."/>
            <person name="Sano M."/>
        </authorList>
    </citation>
    <scope>NUCLEOTIDE SEQUENCE [LARGE SCALE GENOMIC DNA]</scope>
</reference>
<dbReference type="GO" id="GO:0004558">
    <property type="term" value="F:alpha-1,4-glucosidase activity"/>
    <property type="evidence" value="ECO:0007669"/>
    <property type="project" value="UniProtKB-EC"/>
</dbReference>
<gene>
    <name evidence="6" type="ORF">AALB_3566</name>
</gene>
<evidence type="ECO:0000256" key="4">
    <source>
        <dbReference type="PIRSR" id="PIRSR036918-51"/>
    </source>
</evidence>
<feature type="domain" description="Glycosyl hydrolase family 13 catalytic" evidence="5">
    <location>
        <begin position="141"/>
        <end position="539"/>
    </location>
</feature>
<comment type="caution">
    <text evidence="6">The sequence shown here is derived from an EMBL/GenBank/DDBJ whole genome shotgun (WGS) entry which is preliminary data.</text>
</comment>
<keyword evidence="2 6" id="KW-0326">Glycosidase</keyword>
<evidence type="ECO:0000256" key="3">
    <source>
        <dbReference type="PIRSR" id="PIRSR036918-50"/>
    </source>
</evidence>
<dbReference type="SUPFAM" id="SSF51011">
    <property type="entry name" value="Glycosyl hydrolase domain"/>
    <property type="match status" value="1"/>
</dbReference>
<evidence type="ECO:0000256" key="2">
    <source>
        <dbReference type="ARBA" id="ARBA00023295"/>
    </source>
</evidence>
<dbReference type="InterPro" id="IPR017069">
    <property type="entry name" value="MalZ"/>
</dbReference>
<dbReference type="Proteomes" id="UP000014461">
    <property type="component" value="Unassembled WGS sequence"/>
</dbReference>
<evidence type="ECO:0000259" key="5">
    <source>
        <dbReference type="SMART" id="SM00642"/>
    </source>
</evidence>
<dbReference type="SUPFAM" id="SSF51445">
    <property type="entry name" value="(Trans)glycosidases"/>
    <property type="match status" value="1"/>
</dbReference>
<dbReference type="STRING" id="1331007.AALB_3566"/>
<evidence type="ECO:0000313" key="7">
    <source>
        <dbReference type="Proteomes" id="UP000014461"/>
    </source>
</evidence>
<dbReference type="InterPro" id="IPR004185">
    <property type="entry name" value="Glyco_hydro_13_lg-like_dom"/>
</dbReference>
<dbReference type="NCBIfam" id="NF008051">
    <property type="entry name" value="PRK10785.1"/>
    <property type="match status" value="1"/>
</dbReference>
<dbReference type="SUPFAM" id="SSF81296">
    <property type="entry name" value="E set domains"/>
    <property type="match status" value="1"/>
</dbReference>
<accession>R9PU36</accession>
<dbReference type="PIRSF" id="PIRSF036918">
    <property type="entry name" value="Maltodextrin_glucosidase"/>
    <property type="match status" value="1"/>
</dbReference>
<sequence length="628" mass="72520">MLALLLGYLAKNKKGKYMTDFRFHPQSQVIQQQDSYLITLYTAINHNYHKVFVRVEPDHEEWLMEMTKPSIEGNWLKWQINIPVSPHSPLTLYCFKFLSKDNQCYLHAAGESSRLPQKHFHFRINSQAKPPEWAKQQVFYQIFPERFANGNPSLTPNKDNYSYQEDGRKIVQKQWGEPVAKSHSGTGATEFYGGDLIGIEQKLDYLQELGITALYLNPIFCSPSNHKYDCTNYFKVEPHFGGDEALISLSENMKSRGMKLMLDAVVNHTSNQHHWMDYYQQHQGGAYHNQDSLFKDWYHFDESGNYWSWKGVETLPKLNFANVEVQQAIYEGEQSVLKHWLKPPFSIDAWRFDVIHMLGEHNSAQNNAHYVAKFRESIKQTNSEAYMIGEHFAEATQWLQGDQEDAAMNYYGFNQPIVAFLAGVDVPRYVPLKLNAADLATWLAEARGSIPFANQLAQYNLLDSHDTPRFSHLVNESEELTKIAATMLLTYIGVPSIYYGDEVGLTGANDPDCRRCFPWDEKQWKHALLKHYRQLISLRKQRSELQQGDLISLLESDDVWVFMRWLPEQHSIVVINRGESQELDLNLTHLQNQVPYKVFDSSEELVADKDGKLALSLAAQSSMVLISQ</sequence>
<proteinExistence type="predicted"/>
<dbReference type="InterPro" id="IPR013780">
    <property type="entry name" value="Glyco_hydro_b"/>
</dbReference>
<dbReference type="PANTHER" id="PTHR10357">
    <property type="entry name" value="ALPHA-AMYLASE FAMILY MEMBER"/>
    <property type="match status" value="1"/>
</dbReference>
<evidence type="ECO:0000313" key="6">
    <source>
        <dbReference type="EMBL" id="GAD03486.1"/>
    </source>
</evidence>
<dbReference type="EC" id="3.2.1.20" evidence="6"/>
<dbReference type="EMBL" id="BARX01000028">
    <property type="protein sequence ID" value="GAD03486.1"/>
    <property type="molecule type" value="Genomic_DNA"/>
</dbReference>
<dbReference type="GO" id="GO:0005737">
    <property type="term" value="C:cytoplasm"/>
    <property type="evidence" value="ECO:0007669"/>
    <property type="project" value="InterPro"/>
</dbReference>
<feature type="site" description="Transition state stabilizer" evidence="4">
    <location>
        <position position="466"/>
    </location>
</feature>
<dbReference type="SMART" id="SM00642">
    <property type="entry name" value="Aamy"/>
    <property type="match status" value="1"/>
</dbReference>
<dbReference type="InterPro" id="IPR017853">
    <property type="entry name" value="GH"/>
</dbReference>
<feature type="active site" description="Nucleophile" evidence="3">
    <location>
        <position position="353"/>
    </location>
</feature>
<dbReference type="PANTHER" id="PTHR10357:SF210">
    <property type="entry name" value="MALTODEXTRIN GLUCOSIDASE"/>
    <property type="match status" value="1"/>
</dbReference>
<protein>
    <submittedName>
        <fullName evidence="6">Maltodextrin glucosidase</fullName>
        <ecNumber evidence="6">3.2.1.20</ecNumber>
    </submittedName>
</protein>
<dbReference type="Gene3D" id="2.60.40.1180">
    <property type="entry name" value="Golgi alpha-mannosidase II"/>
    <property type="match status" value="1"/>
</dbReference>
<dbReference type="GO" id="GO:0005975">
    <property type="term" value="P:carbohydrate metabolic process"/>
    <property type="evidence" value="ECO:0007669"/>
    <property type="project" value="InterPro"/>
</dbReference>
<dbReference type="InterPro" id="IPR014756">
    <property type="entry name" value="Ig_E-set"/>
</dbReference>
<dbReference type="CDD" id="cd11338">
    <property type="entry name" value="AmyAc_CMD"/>
    <property type="match status" value="1"/>
</dbReference>
<dbReference type="Gene3D" id="3.20.20.80">
    <property type="entry name" value="Glycosidases"/>
    <property type="match status" value="1"/>
</dbReference>
<dbReference type="AlphaFoldDB" id="R9PU36"/>
<keyword evidence="7" id="KW-1185">Reference proteome</keyword>
<dbReference type="Pfam" id="PF00128">
    <property type="entry name" value="Alpha-amylase"/>
    <property type="match status" value="1"/>
</dbReference>
<organism evidence="6 7">
    <name type="scientific">Agarivorans albus MKT 106</name>
    <dbReference type="NCBI Taxonomy" id="1331007"/>
    <lineage>
        <taxon>Bacteria</taxon>
        <taxon>Pseudomonadati</taxon>
        <taxon>Pseudomonadota</taxon>
        <taxon>Gammaproteobacteria</taxon>
        <taxon>Alteromonadales</taxon>
        <taxon>Alteromonadaceae</taxon>
        <taxon>Agarivorans</taxon>
    </lineage>
</organism>
<keyword evidence="1 6" id="KW-0378">Hydrolase</keyword>
<dbReference type="InterPro" id="IPR006047">
    <property type="entry name" value="GH13_cat_dom"/>
</dbReference>
<evidence type="ECO:0000256" key="1">
    <source>
        <dbReference type="ARBA" id="ARBA00022801"/>
    </source>
</evidence>
<name>R9PU36_AGAAL</name>
<feature type="active site" description="Proton donor" evidence="3">
    <location>
        <position position="390"/>
    </location>
</feature>